<evidence type="ECO:0000313" key="4">
    <source>
        <dbReference type="Proteomes" id="UP000811492"/>
    </source>
</evidence>
<protein>
    <recommendedName>
        <fullName evidence="2">Alpha/beta hydrolase domain-containing protein</fullName>
    </recommendedName>
</protein>
<evidence type="ECO:0000259" key="2">
    <source>
        <dbReference type="Pfam" id="PF20091"/>
    </source>
</evidence>
<dbReference type="InterPro" id="IPR045394">
    <property type="entry name" value="Abhydrolase_dom"/>
</dbReference>
<feature type="domain" description="Alpha/beta hydrolase" evidence="2">
    <location>
        <begin position="14"/>
        <end position="477"/>
    </location>
</feature>
<keyword evidence="4" id="KW-1185">Reference proteome</keyword>
<dbReference type="Pfam" id="PF20091">
    <property type="entry name" value="Abhydrolase_10"/>
    <property type="match status" value="1"/>
</dbReference>
<gene>
    <name evidence="3" type="ORF">JSQ98_03050</name>
</gene>
<evidence type="ECO:0000256" key="1">
    <source>
        <dbReference type="SAM" id="MobiDB-lite"/>
    </source>
</evidence>
<organism evidence="3 4">
    <name type="scientific">Leucobacter manosquensis</name>
    <dbReference type="NCBI Taxonomy" id="2810611"/>
    <lineage>
        <taxon>Bacteria</taxon>
        <taxon>Bacillati</taxon>
        <taxon>Actinomycetota</taxon>
        <taxon>Actinomycetes</taxon>
        <taxon>Micrococcales</taxon>
        <taxon>Microbacteriaceae</taxon>
        <taxon>Leucobacter</taxon>
    </lineage>
</organism>
<dbReference type="EMBL" id="JAFEVO010000001">
    <property type="protein sequence ID" value="MBS3181187.1"/>
    <property type="molecule type" value="Genomic_DNA"/>
</dbReference>
<feature type="region of interest" description="Disordered" evidence="1">
    <location>
        <begin position="327"/>
        <end position="347"/>
    </location>
</feature>
<sequence length="494" mass="53628">MISLDLHVQPISTGGGAPPYLSPNGWDALPHPPLDEAGYAVEEFRVSGTARLYRNARGSLGASEPYATRILAIHPRNDANFSGVVHIELFNPSTGSDFPMFWPDAGYHLMERGDAYLGITCKSVTIADLRQRDPERYASLSFPHDSAIWDMLGAVAATTHLPAAGGLLPGLRTPSRRFATGWSQSGSFLRTYLSERLHEQHSAALGKSAPAGPSGAPIIDGYLIGVSSGGFGPMGYVELERDGEMSLDESFAPAGALAGVVPIDDRRRTITRPPVPVIEYHSEDEAQHHLWHARPDSDLPGDSYRCYPVPGRGHEPGLLPTAARRSEQGLGDVPDTELNADDSPRNEGSKWLIATTVSHLVAWSDGVAPPRADPIPFEVPRGFERDPEGVDYSGIEPVRDNDGHAIGGLRSLEIDLPLAFMRVVPSERHIMPAWEHVPFTRAEADARYGGPDGYRNSARRRAAELVDTGWLLPEHAELAVLSACARYPEDDDLN</sequence>
<reference evidence="3 4" key="1">
    <citation type="submission" date="2021-02" db="EMBL/GenBank/DDBJ databases">
        <title>Draft genome and description of Leucobacter sp nov strain Marseille-Q4368.</title>
        <authorList>
            <person name="Boxberger M."/>
            <person name="La Scola B."/>
        </authorList>
    </citation>
    <scope>NUCLEOTIDE SEQUENCE [LARGE SCALE GENOMIC DNA]</scope>
    <source>
        <strain evidence="3 4">Marseille-Q4368</strain>
    </source>
</reference>
<name>A0ABS5M213_9MICO</name>
<proteinExistence type="predicted"/>
<evidence type="ECO:0000313" key="3">
    <source>
        <dbReference type="EMBL" id="MBS3181187.1"/>
    </source>
</evidence>
<dbReference type="Proteomes" id="UP000811492">
    <property type="component" value="Unassembled WGS sequence"/>
</dbReference>
<dbReference type="RefSeq" id="WP_211648324.1">
    <property type="nucleotide sequence ID" value="NZ_JAFEVO010000001.1"/>
</dbReference>
<accession>A0ABS5M213</accession>
<comment type="caution">
    <text evidence="3">The sequence shown here is derived from an EMBL/GenBank/DDBJ whole genome shotgun (WGS) entry which is preliminary data.</text>
</comment>